<feature type="transmembrane region" description="Helical" evidence="1">
    <location>
        <begin position="40"/>
        <end position="58"/>
    </location>
</feature>
<keyword evidence="1" id="KW-0812">Transmembrane</keyword>
<keyword evidence="3" id="KW-1185">Reference proteome</keyword>
<evidence type="ECO:0000313" key="3">
    <source>
        <dbReference type="Proteomes" id="UP001347796"/>
    </source>
</evidence>
<comment type="caution">
    <text evidence="2">The sequence shown here is derived from an EMBL/GenBank/DDBJ whole genome shotgun (WGS) entry which is preliminary data.</text>
</comment>
<organism evidence="2 3">
    <name type="scientific">Patella caerulea</name>
    <name type="common">Rayed Mediterranean limpet</name>
    <dbReference type="NCBI Taxonomy" id="87958"/>
    <lineage>
        <taxon>Eukaryota</taxon>
        <taxon>Metazoa</taxon>
        <taxon>Spiralia</taxon>
        <taxon>Lophotrochozoa</taxon>
        <taxon>Mollusca</taxon>
        <taxon>Gastropoda</taxon>
        <taxon>Patellogastropoda</taxon>
        <taxon>Patelloidea</taxon>
        <taxon>Patellidae</taxon>
        <taxon>Patella</taxon>
    </lineage>
</organism>
<dbReference type="AlphaFoldDB" id="A0AAN8GA95"/>
<keyword evidence="1" id="KW-1133">Transmembrane helix</keyword>
<name>A0AAN8GA95_PATCE</name>
<dbReference type="EMBL" id="JAZGQO010000028">
    <property type="protein sequence ID" value="KAK6165101.1"/>
    <property type="molecule type" value="Genomic_DNA"/>
</dbReference>
<keyword evidence="1" id="KW-0472">Membrane</keyword>
<evidence type="ECO:0000313" key="2">
    <source>
        <dbReference type="EMBL" id="KAK6165101.1"/>
    </source>
</evidence>
<protein>
    <submittedName>
        <fullName evidence="2">Uncharacterized protein</fullName>
    </submittedName>
</protein>
<accession>A0AAN8GA95</accession>
<dbReference type="Proteomes" id="UP001347796">
    <property type="component" value="Unassembled WGS sequence"/>
</dbReference>
<evidence type="ECO:0000256" key="1">
    <source>
        <dbReference type="SAM" id="Phobius"/>
    </source>
</evidence>
<proteinExistence type="predicted"/>
<reference evidence="2 3" key="1">
    <citation type="submission" date="2024-01" db="EMBL/GenBank/DDBJ databases">
        <title>The genome of the rayed Mediterranean limpet Patella caerulea (Linnaeus, 1758).</title>
        <authorList>
            <person name="Anh-Thu Weber A."/>
            <person name="Halstead-Nussloch G."/>
        </authorList>
    </citation>
    <scope>NUCLEOTIDE SEQUENCE [LARGE SCALE GENOMIC DNA]</scope>
    <source>
        <strain evidence="2">AATW-2023a</strain>
        <tissue evidence="2">Whole specimen</tissue>
    </source>
</reference>
<gene>
    <name evidence="2" type="ORF">SNE40_023660</name>
</gene>
<sequence>MDSVYVWLKQPGGIVRFQKITVSQTHAMPMESVMKRKKATYVNVLVTFLVQIATSILWSCTTVTYNSCVQRGFKLNYTYTETGDARRIM</sequence>